<keyword evidence="2" id="KW-1185">Reference proteome</keyword>
<sequence>MILDARFSNLTIVNDTTLAFCKYMDATRVHSIINAPNVDVQCAPADLDLEAFIKDTTRNLSGIAAFPSHSQCK</sequence>
<proteinExistence type="predicted"/>
<evidence type="ECO:0000313" key="2">
    <source>
        <dbReference type="Proteomes" id="UP000053237"/>
    </source>
</evidence>
<evidence type="ECO:0000313" key="1">
    <source>
        <dbReference type="EMBL" id="CCI50209.1"/>
    </source>
</evidence>
<name>A0A024GV04_9STRA</name>
<dbReference type="InParanoid" id="A0A024GV04"/>
<organism evidence="1 2">
    <name type="scientific">Albugo candida</name>
    <dbReference type="NCBI Taxonomy" id="65357"/>
    <lineage>
        <taxon>Eukaryota</taxon>
        <taxon>Sar</taxon>
        <taxon>Stramenopiles</taxon>
        <taxon>Oomycota</taxon>
        <taxon>Peronosporomycetes</taxon>
        <taxon>Albuginales</taxon>
        <taxon>Albuginaceae</taxon>
        <taxon>Albugo</taxon>
    </lineage>
</organism>
<dbReference type="AlphaFoldDB" id="A0A024GV04"/>
<comment type="caution">
    <text evidence="1">The sequence shown here is derived from an EMBL/GenBank/DDBJ whole genome shotgun (WGS) entry which is preliminary data.</text>
</comment>
<protein>
    <submittedName>
        <fullName evidence="1">Uncharacterized protein</fullName>
    </submittedName>
</protein>
<dbReference type="EMBL" id="CAIX01000417">
    <property type="protein sequence ID" value="CCI50209.1"/>
    <property type="molecule type" value="Genomic_DNA"/>
</dbReference>
<reference evidence="1 2" key="1">
    <citation type="submission" date="2012-05" db="EMBL/GenBank/DDBJ databases">
        <title>Recombination and specialization in a pathogen metapopulation.</title>
        <authorList>
            <person name="Gardiner A."/>
            <person name="Kemen E."/>
            <person name="Schultz-Larsen T."/>
            <person name="MacLean D."/>
            <person name="Van Oosterhout C."/>
            <person name="Jones J.D.G."/>
        </authorList>
    </citation>
    <scope>NUCLEOTIDE SEQUENCE [LARGE SCALE GENOMIC DNA]</scope>
    <source>
        <strain evidence="1 2">Ac Nc2</strain>
    </source>
</reference>
<gene>
    <name evidence="1" type="ORF">BN9_117790</name>
</gene>
<dbReference type="Proteomes" id="UP000053237">
    <property type="component" value="Unassembled WGS sequence"/>
</dbReference>
<accession>A0A024GV04</accession>